<dbReference type="InterPro" id="IPR029044">
    <property type="entry name" value="Nucleotide-diphossugar_trans"/>
</dbReference>
<keyword evidence="1 4" id="KW-0328">Glycosyltransferase</keyword>
<dbReference type="CDD" id="cd00761">
    <property type="entry name" value="Glyco_tranf_GTA_type"/>
    <property type="match status" value="1"/>
</dbReference>
<dbReference type="EC" id="2.4.1.-" evidence="4"/>
<evidence type="ECO:0000259" key="3">
    <source>
        <dbReference type="Pfam" id="PF00535"/>
    </source>
</evidence>
<dbReference type="PANTHER" id="PTHR22916:SF51">
    <property type="entry name" value="GLYCOSYLTRANSFERASE EPSH-RELATED"/>
    <property type="match status" value="1"/>
</dbReference>
<dbReference type="GO" id="GO:0016758">
    <property type="term" value="F:hexosyltransferase activity"/>
    <property type="evidence" value="ECO:0007669"/>
    <property type="project" value="UniProtKB-ARBA"/>
</dbReference>
<dbReference type="EMBL" id="AP012492">
    <property type="protein sequence ID" value="BAM31899.1"/>
    <property type="molecule type" value="Genomic_DNA"/>
</dbReference>
<gene>
    <name evidence="4" type="ORF">HCBAA847_0660</name>
</gene>
<dbReference type="Gene3D" id="3.90.550.10">
    <property type="entry name" value="Spore Coat Polysaccharide Biosynthesis Protein SpsA, Chain A"/>
    <property type="match status" value="1"/>
</dbReference>
<name>A0AAI8MLN0_9HELI</name>
<dbReference type="InterPro" id="IPR001173">
    <property type="entry name" value="Glyco_trans_2-like"/>
</dbReference>
<evidence type="ECO:0000313" key="5">
    <source>
        <dbReference type="Proteomes" id="UP000006036"/>
    </source>
</evidence>
<dbReference type="AlphaFoldDB" id="A0AAI8MLN0"/>
<dbReference type="SUPFAM" id="SSF53448">
    <property type="entry name" value="Nucleotide-diphospho-sugar transferases"/>
    <property type="match status" value="1"/>
</dbReference>
<proteinExistence type="predicted"/>
<dbReference type="RefSeq" id="WP_015453337.1">
    <property type="nucleotide sequence ID" value="NC_020555.1"/>
</dbReference>
<evidence type="ECO:0000256" key="1">
    <source>
        <dbReference type="ARBA" id="ARBA00022676"/>
    </source>
</evidence>
<evidence type="ECO:0000256" key="2">
    <source>
        <dbReference type="ARBA" id="ARBA00022679"/>
    </source>
</evidence>
<dbReference type="PANTHER" id="PTHR22916">
    <property type="entry name" value="GLYCOSYLTRANSFERASE"/>
    <property type="match status" value="1"/>
</dbReference>
<accession>A0AAI8MLN0</accession>
<feature type="domain" description="Glycosyltransferase 2-like" evidence="3">
    <location>
        <begin position="8"/>
        <end position="137"/>
    </location>
</feature>
<keyword evidence="2 4" id="KW-0808">Transferase</keyword>
<organism evidence="4 5">
    <name type="scientific">Helicobacter cinaedi CCUG 18818 = ATCC BAA-847</name>
    <dbReference type="NCBI Taxonomy" id="537971"/>
    <lineage>
        <taxon>Bacteria</taxon>
        <taxon>Pseudomonadati</taxon>
        <taxon>Campylobacterota</taxon>
        <taxon>Epsilonproteobacteria</taxon>
        <taxon>Campylobacterales</taxon>
        <taxon>Helicobacteraceae</taxon>
        <taxon>Helicobacter</taxon>
    </lineage>
</organism>
<protein>
    <submittedName>
        <fullName evidence="4">Glycosyltransferase</fullName>
        <ecNumber evidence="4">2.4.1.-</ecNumber>
    </submittedName>
</protein>
<dbReference type="KEGG" id="hcb:HCBAA847_0660"/>
<evidence type="ECO:0000313" key="4">
    <source>
        <dbReference type="EMBL" id="BAM31899.1"/>
    </source>
</evidence>
<reference evidence="4 5" key="1">
    <citation type="journal article" date="2012" name="J. Bacteriol.">
        <title>Complete Genome Sequence of Helicobacter cinaedi Type Strain ATCC BAA-847.</title>
        <authorList>
            <person name="Miyoshi-Akiyama T."/>
            <person name="Takeshita N."/>
            <person name="Ohmagari N."/>
            <person name="Kirikae T."/>
        </authorList>
    </citation>
    <scope>NUCLEOTIDE SEQUENCE [LARGE SCALE GENOMIC DNA]</scope>
    <source>
        <strain evidence="4 5">ATCC BAA-847</strain>
    </source>
</reference>
<dbReference type="Pfam" id="PF00535">
    <property type="entry name" value="Glycos_transf_2"/>
    <property type="match status" value="1"/>
</dbReference>
<sequence>MQDRVLVSVIVPFYNAAAYLEECLDSILGQSYERLEIILIDDGSEDTSTEIAQRYAAKDDRVCLIRQENMGAGAARNKGLESASGEYVLFFDSDDYMSEEAIYSLVDRAKEINAQIVIGRSREYRLKDSTFVDMDWALRFDLLPTKPVFNYKDMGDHIFGFCVGWAWDKLYKRDFIMSCGLRFQEIRSSNDLYFVFSSLVEADSISVVDRVLFCHRTQNPYSIENSRDKVPLIFFEALYAWRLRLIHNGTFERVERSFVNWSLNFCLWHLQTLGDKAHLQVYKALKKELKNLGIAKKPETYFLQIEDYNKMRYILSIPLMLHKKCNPSRILSFKKLLCHIHRARGGGGEKVVLLHYLVLLCIAKIRRG</sequence>
<dbReference type="Proteomes" id="UP000006036">
    <property type="component" value="Chromosome 1"/>
</dbReference>